<dbReference type="PANTHER" id="PTHR33087">
    <property type="entry name" value="OS07G0539200 PROTEIN"/>
    <property type="match status" value="1"/>
</dbReference>
<protein>
    <submittedName>
        <fullName evidence="2">Uncharacterized protein</fullName>
    </submittedName>
</protein>
<proteinExistence type="predicted"/>
<feature type="region of interest" description="Disordered" evidence="1">
    <location>
        <begin position="227"/>
        <end position="411"/>
    </location>
</feature>
<name>A0A9R0RX12_TRITD</name>
<dbReference type="Proteomes" id="UP000324705">
    <property type="component" value="Chromosome 3A"/>
</dbReference>
<dbReference type="OMA" id="PARRCIN"/>
<dbReference type="AlphaFoldDB" id="A0A9R0RX12"/>
<keyword evidence="3" id="KW-1185">Reference proteome</keyword>
<feature type="compositionally biased region" description="Basic and acidic residues" evidence="1">
    <location>
        <begin position="305"/>
        <end position="338"/>
    </location>
</feature>
<dbReference type="EMBL" id="LT934115">
    <property type="protein sequence ID" value="VAH67711.1"/>
    <property type="molecule type" value="Genomic_DNA"/>
</dbReference>
<evidence type="ECO:0000313" key="3">
    <source>
        <dbReference type="Proteomes" id="UP000324705"/>
    </source>
</evidence>
<dbReference type="InterPro" id="IPR053253">
    <property type="entry name" value="Sex_diff_modulator"/>
</dbReference>
<dbReference type="PANTHER" id="PTHR33087:SF46">
    <property type="entry name" value="OS07G0539200 PROTEIN"/>
    <property type="match status" value="1"/>
</dbReference>
<feature type="region of interest" description="Disordered" evidence="1">
    <location>
        <begin position="617"/>
        <end position="636"/>
    </location>
</feature>
<reference evidence="2 3" key="1">
    <citation type="submission" date="2017-09" db="EMBL/GenBank/DDBJ databases">
        <authorList>
            <consortium name="International Durum Wheat Genome Sequencing Consortium (IDWGSC)"/>
            <person name="Milanesi L."/>
        </authorList>
    </citation>
    <scope>NUCLEOTIDE SEQUENCE [LARGE SCALE GENOMIC DNA]</scope>
    <source>
        <strain evidence="3">cv. Svevo</strain>
    </source>
</reference>
<evidence type="ECO:0000313" key="2">
    <source>
        <dbReference type="EMBL" id="VAH67711.1"/>
    </source>
</evidence>
<feature type="region of interest" description="Disordered" evidence="1">
    <location>
        <begin position="433"/>
        <end position="463"/>
    </location>
</feature>
<dbReference type="Gramene" id="TRITD3Av1G242510.1">
    <property type="protein sequence ID" value="TRITD3Av1G242510.1"/>
    <property type="gene ID" value="TRITD3Av1G242510"/>
</dbReference>
<organism evidence="2 3">
    <name type="scientific">Triticum turgidum subsp. durum</name>
    <name type="common">Durum wheat</name>
    <name type="synonym">Triticum durum</name>
    <dbReference type="NCBI Taxonomy" id="4567"/>
    <lineage>
        <taxon>Eukaryota</taxon>
        <taxon>Viridiplantae</taxon>
        <taxon>Streptophyta</taxon>
        <taxon>Embryophyta</taxon>
        <taxon>Tracheophyta</taxon>
        <taxon>Spermatophyta</taxon>
        <taxon>Magnoliopsida</taxon>
        <taxon>Liliopsida</taxon>
        <taxon>Poales</taxon>
        <taxon>Poaceae</taxon>
        <taxon>BOP clade</taxon>
        <taxon>Pooideae</taxon>
        <taxon>Triticodae</taxon>
        <taxon>Triticeae</taxon>
        <taxon>Triticinae</taxon>
        <taxon>Triticum</taxon>
    </lineage>
</organism>
<feature type="compositionally biased region" description="Basic and acidic residues" evidence="1">
    <location>
        <begin position="617"/>
        <end position="627"/>
    </location>
</feature>
<feature type="compositionally biased region" description="Basic and acidic residues" evidence="1">
    <location>
        <begin position="253"/>
        <end position="292"/>
    </location>
</feature>
<evidence type="ECO:0000256" key="1">
    <source>
        <dbReference type="SAM" id="MobiDB-lite"/>
    </source>
</evidence>
<sequence>MPRVGDPSLRPSEGHVVITSTPAMDAQAASLANLAAVAWLGGNRPSVSASVIRDAVATSAGIDRAYVKVVPFYPEDFLVRFDYQHHRDLATAGPGRFSHYSSDFGNLDIHIAKWRLNAHAEVVQADFHVHICLENVPLNAWNDAVAAQVLGPDTFLHYFDIASVQCEDAATLNLWAWSADPSKIPKVLQATFTNNQPPGSSAPNPAVGRQGLKRSVLVHLDLIEDYTPGADGKVPRRPRTHPPFTWRLGVVDGESRARDRQDEGNRRERRNDDRDRDDEHDGRGRRNDRQESSWRGLFRSRSRAPRRDDDRSRGPREDRHHDDHDSRGRYDSGRRRGLEPLSPNARKVDNARVQRLPDGAVIPASGRRARHRAACPERRSRSCEVATVQRSEDNRGRSPPPSPRTTSSDIIELRPSSLIPDWLRRAAPCLGSPVTPEAPPGWASPVRQRHRAGSLPPSPSTPLHVPALTGCTVENQIEMGPVPAVSLVQGEAAGTPLFVPLPPAILPAPNSTPPRPPTTRRKTLAGVTGLNLIRSSPRLQAKNREMPIAQLAERLLCQRMGVVEEGEMITEAAINKYVALFRGQLPDIAIAALRALFRLDCDLAAAVEDALLDHGGDAGLEPQDHGPAEATASASA</sequence>
<accession>A0A9R0RX12</accession>
<gene>
    <name evidence="2" type="ORF">TRITD_3Av1G242510</name>
</gene>